<evidence type="ECO:0000313" key="4">
    <source>
        <dbReference type="EMBL" id="RZG46303.1"/>
    </source>
</evidence>
<dbReference type="PANTHER" id="PTHR23150:SF19">
    <property type="entry name" value="FORMYLGLYCINE-GENERATING ENZYME"/>
    <property type="match status" value="1"/>
</dbReference>
<feature type="region of interest" description="Disordered" evidence="1">
    <location>
        <begin position="290"/>
        <end position="319"/>
    </location>
</feature>
<protein>
    <submittedName>
        <fullName evidence="4">Sulfatase</fullName>
    </submittedName>
</protein>
<dbReference type="Pfam" id="PF03781">
    <property type="entry name" value="FGE-sulfatase"/>
    <property type="match status" value="1"/>
</dbReference>
<dbReference type="AlphaFoldDB" id="A0A4Q7AGQ1"/>
<comment type="caution">
    <text evidence="4">The sequence shown here is derived from an EMBL/GenBank/DDBJ whole genome shotgun (WGS) entry which is preliminary data.</text>
</comment>
<dbReference type="InterPro" id="IPR051043">
    <property type="entry name" value="Sulfatase_Mod_Factor_Kinase"/>
</dbReference>
<dbReference type="PROSITE" id="PS51257">
    <property type="entry name" value="PROKAR_LIPOPROTEIN"/>
    <property type="match status" value="1"/>
</dbReference>
<evidence type="ECO:0000259" key="3">
    <source>
        <dbReference type="Pfam" id="PF03781"/>
    </source>
</evidence>
<sequence length="353" mass="40291">MFKHAINSKNMINRKIISIFLISSIALSACAKSTTETVAKAEKPSTEQSKPDPALQQKIQQLVQRTKKNMIFVEGGEYLMGDFGLVTPELEKTVPNSRALKNPKGNTLDPYEQKLPFTSDDDNKPLHKVALDSFYMTNNKITLEDYLIYLDINHLDYPDYIEQYPKEILDKLPAGANWQQSQNYCLWLGKQLGKSMNLPTEAQWEYAARNRGQYVAYATNNGNIENGKNIFSYDQYKEIGEKYNYPNYAHLPILGEVPPNPLGFYDMVTNNKEWMYDWYDANYYKNSEIKNPKGPHSGEYKSVRSSAPQGGDNAKHSDGINFVRKKLSPKALVKEPDGELTDISESLSFRCVY</sequence>
<keyword evidence="5" id="KW-1185">Reference proteome</keyword>
<dbReference type="RefSeq" id="WP_130132271.1">
    <property type="nucleotide sequence ID" value="NZ_SGSQ01000013.1"/>
</dbReference>
<feature type="compositionally biased region" description="Basic and acidic residues" evidence="1">
    <location>
        <begin position="290"/>
        <end position="302"/>
    </location>
</feature>
<gene>
    <name evidence="4" type="ORF">EXU28_09630</name>
</gene>
<dbReference type="InterPro" id="IPR005532">
    <property type="entry name" value="SUMF_dom"/>
</dbReference>
<feature type="signal peptide" evidence="2">
    <location>
        <begin position="1"/>
        <end position="31"/>
    </location>
</feature>
<dbReference type="EMBL" id="SGSQ01000013">
    <property type="protein sequence ID" value="RZG46303.1"/>
    <property type="molecule type" value="Genomic_DNA"/>
</dbReference>
<dbReference type="InterPro" id="IPR016187">
    <property type="entry name" value="CTDL_fold"/>
</dbReference>
<reference evidence="4 5" key="1">
    <citation type="submission" date="2019-02" db="EMBL/GenBank/DDBJ databases">
        <title>The Batch Genome Submission of Acinetobacter spp. strains.</title>
        <authorList>
            <person name="Qin J."/>
            <person name="Hu Y."/>
            <person name="Ye H."/>
            <person name="Wei L."/>
            <person name="Feng Y."/>
            <person name="Zong Z."/>
        </authorList>
    </citation>
    <scope>NUCLEOTIDE SEQUENCE [LARGE SCALE GENOMIC DNA]</scope>
    <source>
        <strain evidence="4 5">WCHAW060049</strain>
    </source>
</reference>
<accession>A0A4Q7AGQ1</accession>
<name>A0A4Q7AGQ1_9GAMM</name>
<organism evidence="4 5">
    <name type="scientific">Acinetobacter wuhouensis</name>
    <dbReference type="NCBI Taxonomy" id="1879050"/>
    <lineage>
        <taxon>Bacteria</taxon>
        <taxon>Pseudomonadati</taxon>
        <taxon>Pseudomonadota</taxon>
        <taxon>Gammaproteobacteria</taxon>
        <taxon>Moraxellales</taxon>
        <taxon>Moraxellaceae</taxon>
        <taxon>Acinetobacter</taxon>
    </lineage>
</organism>
<dbReference type="Gene3D" id="3.90.1580.10">
    <property type="entry name" value="paralog of FGE (formylglycine-generating enzyme)"/>
    <property type="match status" value="1"/>
</dbReference>
<dbReference type="GO" id="GO:0120147">
    <property type="term" value="F:formylglycine-generating oxidase activity"/>
    <property type="evidence" value="ECO:0007669"/>
    <property type="project" value="TreeGrafter"/>
</dbReference>
<proteinExistence type="predicted"/>
<keyword evidence="2" id="KW-0732">Signal</keyword>
<dbReference type="InterPro" id="IPR042095">
    <property type="entry name" value="SUMF_sf"/>
</dbReference>
<feature type="domain" description="Sulfatase-modifying factor enzyme-like" evidence="3">
    <location>
        <begin position="69"/>
        <end position="317"/>
    </location>
</feature>
<evidence type="ECO:0000256" key="2">
    <source>
        <dbReference type="SAM" id="SignalP"/>
    </source>
</evidence>
<evidence type="ECO:0000256" key="1">
    <source>
        <dbReference type="SAM" id="MobiDB-lite"/>
    </source>
</evidence>
<feature type="chain" id="PRO_5020601405" evidence="2">
    <location>
        <begin position="32"/>
        <end position="353"/>
    </location>
</feature>
<evidence type="ECO:0000313" key="5">
    <source>
        <dbReference type="Proteomes" id="UP000293863"/>
    </source>
</evidence>
<dbReference type="SUPFAM" id="SSF56436">
    <property type="entry name" value="C-type lectin-like"/>
    <property type="match status" value="1"/>
</dbReference>
<dbReference type="Proteomes" id="UP000293863">
    <property type="component" value="Unassembled WGS sequence"/>
</dbReference>
<dbReference type="PANTHER" id="PTHR23150">
    <property type="entry name" value="SULFATASE MODIFYING FACTOR 1, 2"/>
    <property type="match status" value="1"/>
</dbReference>